<dbReference type="PANTHER" id="PTHR48049">
    <property type="entry name" value="GLYCOSYLTRANSFERASE"/>
    <property type="match status" value="1"/>
</dbReference>
<organism evidence="2 3">
    <name type="scientific">Marasmius tenuissimus</name>
    <dbReference type="NCBI Taxonomy" id="585030"/>
    <lineage>
        <taxon>Eukaryota</taxon>
        <taxon>Fungi</taxon>
        <taxon>Dikarya</taxon>
        <taxon>Basidiomycota</taxon>
        <taxon>Agaricomycotina</taxon>
        <taxon>Agaricomycetes</taxon>
        <taxon>Agaricomycetidae</taxon>
        <taxon>Agaricales</taxon>
        <taxon>Marasmiineae</taxon>
        <taxon>Marasmiaceae</taxon>
        <taxon>Marasmius</taxon>
    </lineage>
</organism>
<keyword evidence="1" id="KW-0808">Transferase</keyword>
<dbReference type="InterPro" id="IPR050481">
    <property type="entry name" value="UDP-glycosyltransf_plant"/>
</dbReference>
<sequence length="520" mass="58039">MSALTFEKHIFGHAVGAWGHNKPLITIAVLIAETRKDVVFTILTMPTMYPKIMGELAKLSQERFKAIERQINVLQVIPPNPDPFYYAVEIETEFRKLFNQSGTITCLNSGKTIDCAYFPPPSVAIVDPFAEYARKGIRACASPEQVPIIAWMTGSAGPLLAMWGPEKYGGKGDVLSRLEEEMKKGKSELEAFESESVFGATDKVVQVPGYPPYYDYERFTQPVPEAMKTTHMNAVLHGLRFMAKTEGLITISSSVLEKEAVEACREHYASMGKSYFSIGPMPTIPASSNGGKGDVQTLNQVISFLDSMKTEFGDKSVLYISFGTFFWPPDAKVFRGIIDQIIASKTPFILAHPSLLLQPDQSLLGAVRACPTALDVTWAPQERILTHPATGWFLTHGGWNSTQEALLYKVPLIMWPMAGDQQLNALLLSTKFEAAFELIEVRSGKDGQQKPYRYREQPTPRFTIESAKEEFEHILSDMQGEKGQHVRKTLEDLSGQIEGVWGANGEARRELEAFLYRYVD</sequence>
<dbReference type="Gene3D" id="3.40.50.2000">
    <property type="entry name" value="Glycogen Phosphorylase B"/>
    <property type="match status" value="2"/>
</dbReference>
<dbReference type="SUPFAM" id="SSF53756">
    <property type="entry name" value="UDP-Glycosyltransferase/glycogen phosphorylase"/>
    <property type="match status" value="1"/>
</dbReference>
<reference evidence="2 3" key="1">
    <citation type="submission" date="2024-05" db="EMBL/GenBank/DDBJ databases">
        <title>A draft genome resource for the thread blight pathogen Marasmius tenuissimus strain MS-2.</title>
        <authorList>
            <person name="Yulfo-Soto G.E."/>
            <person name="Baruah I.K."/>
            <person name="Amoako-Attah I."/>
            <person name="Bukari Y."/>
            <person name="Meinhardt L.W."/>
            <person name="Bailey B.A."/>
            <person name="Cohen S.P."/>
        </authorList>
    </citation>
    <scope>NUCLEOTIDE SEQUENCE [LARGE SCALE GENOMIC DNA]</scope>
    <source>
        <strain evidence="2 3">MS-2</strain>
    </source>
</reference>
<dbReference type="Proteomes" id="UP001437256">
    <property type="component" value="Unassembled WGS sequence"/>
</dbReference>
<keyword evidence="3" id="KW-1185">Reference proteome</keyword>
<dbReference type="InterPro" id="IPR002213">
    <property type="entry name" value="UDP_glucos_trans"/>
</dbReference>
<proteinExistence type="predicted"/>
<gene>
    <name evidence="2" type="ORF">AAF712_013916</name>
</gene>
<dbReference type="Pfam" id="PF00201">
    <property type="entry name" value="UDPGT"/>
    <property type="match status" value="1"/>
</dbReference>
<evidence type="ECO:0000256" key="1">
    <source>
        <dbReference type="ARBA" id="ARBA00022679"/>
    </source>
</evidence>
<dbReference type="EMBL" id="JBBXMP010000231">
    <property type="protein sequence ID" value="KAL0059358.1"/>
    <property type="molecule type" value="Genomic_DNA"/>
</dbReference>
<comment type="caution">
    <text evidence="2">The sequence shown here is derived from an EMBL/GenBank/DDBJ whole genome shotgun (WGS) entry which is preliminary data.</text>
</comment>
<dbReference type="PANTHER" id="PTHR48049:SF132">
    <property type="entry name" value="GLYCOSYLTRANSFERASE"/>
    <property type="match status" value="1"/>
</dbReference>
<protein>
    <recommendedName>
        <fullName evidence="4">UDP-Glycosyltransferase/glycogen phosphorylase</fullName>
    </recommendedName>
</protein>
<dbReference type="CDD" id="cd03784">
    <property type="entry name" value="GT1_Gtf-like"/>
    <property type="match status" value="1"/>
</dbReference>
<accession>A0ABR2ZEZ9</accession>
<evidence type="ECO:0000313" key="3">
    <source>
        <dbReference type="Proteomes" id="UP001437256"/>
    </source>
</evidence>
<name>A0ABR2ZEZ9_9AGAR</name>
<evidence type="ECO:0008006" key="4">
    <source>
        <dbReference type="Google" id="ProtNLM"/>
    </source>
</evidence>
<evidence type="ECO:0000313" key="2">
    <source>
        <dbReference type="EMBL" id="KAL0059358.1"/>
    </source>
</evidence>